<sequence length="258" mass="30296">ERTPKYTAEELYSEKLMFHGPRFQGVFSLDRLGEDGVLGQLEALPSTELFRNQTKPLLITDPFLLDAAGQLIGYWPLEYLETDFVVFPIGLSELRLYGPKPNLSERFRCHVRIRKVTSKRLRADVDILGSDNTVRMCLIGWENWRFYCTSQLYSFWRHPKDLSLSVSWDSLRSKFPLPESFEYYRLDMPEPAQFILKDPWVYLLLNGVEREAWRNLKGPEAHQAKWLIGRWVAKDAVRMFLRKHHDIGLYPADIEIAK</sequence>
<organism evidence="2">
    <name type="scientific">marine sediment metagenome</name>
    <dbReference type="NCBI Taxonomy" id="412755"/>
    <lineage>
        <taxon>unclassified sequences</taxon>
        <taxon>metagenomes</taxon>
        <taxon>ecological metagenomes</taxon>
    </lineage>
</organism>
<accession>X1V9U7</accession>
<dbReference type="InterPro" id="IPR042104">
    <property type="entry name" value="PKS_dehydratase_sf"/>
</dbReference>
<feature type="non-terminal residue" evidence="2">
    <location>
        <position position="258"/>
    </location>
</feature>
<reference evidence="2" key="1">
    <citation type="journal article" date="2014" name="Front. Microbiol.">
        <title>High frequency of phylogenetically diverse reductive dehalogenase-homologous genes in deep subseafloor sedimentary metagenomes.</title>
        <authorList>
            <person name="Kawai M."/>
            <person name="Futagami T."/>
            <person name="Toyoda A."/>
            <person name="Takaki Y."/>
            <person name="Nishi S."/>
            <person name="Hori S."/>
            <person name="Arai W."/>
            <person name="Tsubouchi T."/>
            <person name="Morono Y."/>
            <person name="Uchiyama I."/>
            <person name="Ito T."/>
            <person name="Fujiyama A."/>
            <person name="Inagaki F."/>
            <person name="Takami H."/>
        </authorList>
    </citation>
    <scope>NUCLEOTIDE SEQUENCE</scope>
    <source>
        <strain evidence="2">Expedition CK06-06</strain>
    </source>
</reference>
<gene>
    <name evidence="2" type="ORF">S12H4_43689</name>
</gene>
<protein>
    <recommendedName>
        <fullName evidence="1">Polyketide synthase dehydratase domain-containing protein</fullName>
    </recommendedName>
</protein>
<feature type="non-terminal residue" evidence="2">
    <location>
        <position position="1"/>
    </location>
</feature>
<dbReference type="Gene3D" id="3.10.129.110">
    <property type="entry name" value="Polyketide synthase dehydratase"/>
    <property type="match status" value="1"/>
</dbReference>
<dbReference type="Pfam" id="PF14765">
    <property type="entry name" value="PS-DH"/>
    <property type="match status" value="1"/>
</dbReference>
<comment type="caution">
    <text evidence="2">The sequence shown here is derived from an EMBL/GenBank/DDBJ whole genome shotgun (WGS) entry which is preliminary data.</text>
</comment>
<name>X1V9U7_9ZZZZ</name>
<evidence type="ECO:0000259" key="1">
    <source>
        <dbReference type="Pfam" id="PF14765"/>
    </source>
</evidence>
<dbReference type="InterPro" id="IPR049551">
    <property type="entry name" value="PKS_DH_C"/>
</dbReference>
<evidence type="ECO:0000313" key="2">
    <source>
        <dbReference type="EMBL" id="GAJ09861.1"/>
    </source>
</evidence>
<feature type="domain" description="Polyketide synthase dehydratase" evidence="1">
    <location>
        <begin position="12"/>
        <end position="134"/>
    </location>
</feature>
<dbReference type="EMBL" id="BARW01026839">
    <property type="protein sequence ID" value="GAJ09861.1"/>
    <property type="molecule type" value="Genomic_DNA"/>
</dbReference>
<proteinExistence type="predicted"/>
<dbReference type="AlphaFoldDB" id="X1V9U7"/>